<dbReference type="RefSeq" id="WP_066033144.1">
    <property type="nucleotide sequence ID" value="NZ_CP016907.1"/>
</dbReference>
<evidence type="ECO:0000313" key="2">
    <source>
        <dbReference type="Proteomes" id="UP000093276"/>
    </source>
</evidence>
<organism evidence="1 2">
    <name type="scientific">Flavobacterium anhuiense</name>
    <dbReference type="NCBI Taxonomy" id="459526"/>
    <lineage>
        <taxon>Bacteria</taxon>
        <taxon>Pseudomonadati</taxon>
        <taxon>Bacteroidota</taxon>
        <taxon>Flavobacteriia</taxon>
        <taxon>Flavobacteriales</taxon>
        <taxon>Flavobacteriaceae</taxon>
        <taxon>Flavobacterium</taxon>
    </lineage>
</organism>
<dbReference type="AlphaFoldDB" id="A0AAC9D0Y1"/>
<dbReference type="Proteomes" id="UP000093276">
    <property type="component" value="Chromosome"/>
</dbReference>
<name>A0AAC9D0Y1_9FLAO</name>
<dbReference type="GeneID" id="32307402"/>
<protein>
    <submittedName>
        <fullName evidence="1">Uncharacterized protein</fullName>
    </submittedName>
</protein>
<evidence type="ECO:0000313" key="1">
    <source>
        <dbReference type="EMBL" id="AOC94644.1"/>
    </source>
</evidence>
<proteinExistence type="predicted"/>
<dbReference type="EMBL" id="CP016907">
    <property type="protein sequence ID" value="AOC94644.1"/>
    <property type="molecule type" value="Genomic_DNA"/>
</dbReference>
<gene>
    <name evidence="1" type="ORF">BB050_01517</name>
</gene>
<accession>A0AAC9D0Y1</accession>
<dbReference type="KEGG" id="fjg:BB050_01517"/>
<sequence length="152" mass="18005">MIQKSKKNILKFGGFLLAIFLLYKLANAFAPGSYPYAEHYEFNYSEQKVVEAIEIIKRENINLKVGKGWEDTNPADHWNHIYFNFHNRMLLTWLRSNGDNNTTFAFVSVQDKNSNWKSINNDFGYFENQKIKKEFEKEIVEKIKKQLMKSSH</sequence>
<reference evidence="1 2" key="1">
    <citation type="submission" date="2016-08" db="EMBL/GenBank/DDBJ databases">
        <title>Complete genome sequence of Flavobacterium johnsoniae strain GSE09, a volatile-producing biocontrol agent isolated from cucumber (Cucumis sativus).</title>
        <authorList>
            <person name="Jeong J.-J."/>
            <person name="Oh J.Y."/>
            <person name="Jim Y.J."/>
            <person name="Sang M.K."/>
            <person name="Kim K.D."/>
        </authorList>
    </citation>
    <scope>NUCLEOTIDE SEQUENCE [LARGE SCALE GENOMIC DNA]</scope>
    <source>
        <strain evidence="1 2">GSE09</strain>
    </source>
</reference>